<dbReference type="InterPro" id="IPR050471">
    <property type="entry name" value="AB_hydrolase"/>
</dbReference>
<dbReference type="SUPFAM" id="SSF53474">
    <property type="entry name" value="alpha/beta-Hydrolases"/>
    <property type="match status" value="1"/>
</dbReference>
<dbReference type="PRINTS" id="PR00111">
    <property type="entry name" value="ABHYDROLASE"/>
</dbReference>
<organism evidence="3">
    <name type="scientific">freshwater metagenome</name>
    <dbReference type="NCBI Taxonomy" id="449393"/>
    <lineage>
        <taxon>unclassified sequences</taxon>
        <taxon>metagenomes</taxon>
        <taxon>ecological metagenomes</taxon>
    </lineage>
</organism>
<evidence type="ECO:0000313" key="3">
    <source>
        <dbReference type="EMBL" id="CAB4533614.1"/>
    </source>
</evidence>
<feature type="domain" description="AB hydrolase-1" evidence="2">
    <location>
        <begin position="41"/>
        <end position="288"/>
    </location>
</feature>
<dbReference type="Gene3D" id="3.40.50.1820">
    <property type="entry name" value="alpha/beta hydrolase"/>
    <property type="match status" value="1"/>
</dbReference>
<dbReference type="Pfam" id="PF00561">
    <property type="entry name" value="Abhydrolase_1"/>
    <property type="match status" value="1"/>
</dbReference>
<dbReference type="PANTHER" id="PTHR43433">
    <property type="entry name" value="HYDROLASE, ALPHA/BETA FOLD FAMILY PROTEIN"/>
    <property type="match status" value="1"/>
</dbReference>
<accession>A0A6J6B4K6</accession>
<evidence type="ECO:0000256" key="1">
    <source>
        <dbReference type="SAM" id="MobiDB-lite"/>
    </source>
</evidence>
<sequence>MHEEATAEIAPPEARIVGTSLVAPSRELGWAEFGHPDGDVVFWFHGTPGARFQVPPRIHEAALQRGFRVIAVERPGTGSSSNHRYERIIDFAPDLEALADALGVQRFAVVGLSGGGPYTLAVAKHMPDRVVMATLLGGMGPVRGPDAVFSYTRLMRFMAPSLELLRTPVGGLLNRVVSVATPFADPVFSLYARFLGFADRPILGNPQFKAMFLHDLITAGDLRATAHDLALFARHWGFQLDEVTVPVVVWHGLADVIVPPSHGHHQAARVANGELRVRAGAGHFAGFSDATEVLDRVREIWAERTAEPVTAHGAGPNEPNQPPDPHNS</sequence>
<dbReference type="EMBL" id="CAEZSF010000037">
    <property type="protein sequence ID" value="CAB4533614.1"/>
    <property type="molecule type" value="Genomic_DNA"/>
</dbReference>
<feature type="compositionally biased region" description="Pro residues" evidence="1">
    <location>
        <begin position="319"/>
        <end position="328"/>
    </location>
</feature>
<name>A0A6J6B4K6_9ZZZZ</name>
<evidence type="ECO:0000259" key="2">
    <source>
        <dbReference type="Pfam" id="PF00561"/>
    </source>
</evidence>
<protein>
    <submittedName>
        <fullName evidence="3">Unannotated protein</fullName>
    </submittedName>
</protein>
<dbReference type="InterPro" id="IPR000073">
    <property type="entry name" value="AB_hydrolase_1"/>
</dbReference>
<dbReference type="InterPro" id="IPR029058">
    <property type="entry name" value="AB_hydrolase_fold"/>
</dbReference>
<gene>
    <name evidence="3" type="ORF">UFOPK1358_00574</name>
    <name evidence="4" type="ORF">UFOPK3519_00451</name>
</gene>
<reference evidence="3" key="1">
    <citation type="submission" date="2020-05" db="EMBL/GenBank/DDBJ databases">
        <authorList>
            <person name="Chiriac C."/>
            <person name="Salcher M."/>
            <person name="Ghai R."/>
            <person name="Kavagutti S V."/>
        </authorList>
    </citation>
    <scope>NUCLEOTIDE SEQUENCE</scope>
</reference>
<dbReference type="AlphaFoldDB" id="A0A6J6B4K6"/>
<proteinExistence type="predicted"/>
<feature type="region of interest" description="Disordered" evidence="1">
    <location>
        <begin position="305"/>
        <end position="328"/>
    </location>
</feature>
<dbReference type="EMBL" id="CAFBMG010000022">
    <property type="protein sequence ID" value="CAB4893704.1"/>
    <property type="molecule type" value="Genomic_DNA"/>
</dbReference>
<dbReference type="PANTHER" id="PTHR43433:SF10">
    <property type="entry name" value="AB HYDROLASE-1 DOMAIN-CONTAINING PROTEIN"/>
    <property type="match status" value="1"/>
</dbReference>
<evidence type="ECO:0000313" key="4">
    <source>
        <dbReference type="EMBL" id="CAB4893704.1"/>
    </source>
</evidence>